<sequence>MKQLGGKGKRSYVSYPKDDVKLQQRTSSNTTKSQAPYNSAKENENNHEDAPSAHPADGSSDDDDGDESDNDNDDDGNNSSSKVHENVTIELTGKRRLSTENSSGTTADNEPKRSCSQGSQKVDTRNDSDWKVHECTE</sequence>
<feature type="compositionally biased region" description="Polar residues" evidence="1">
    <location>
        <begin position="23"/>
        <end position="37"/>
    </location>
</feature>
<feature type="compositionally biased region" description="Basic and acidic residues" evidence="1">
    <location>
        <begin position="41"/>
        <end position="51"/>
    </location>
</feature>
<accession>A0A6I8U0J1</accession>
<gene>
    <name evidence="2" type="primary">110674298</name>
</gene>
<name>A0A6I8U0J1_AEDAE</name>
<dbReference type="AlphaFoldDB" id="A0A6I8U0J1"/>
<feature type="compositionally biased region" description="Polar residues" evidence="1">
    <location>
        <begin position="99"/>
        <end position="121"/>
    </location>
</feature>
<feature type="compositionally biased region" description="Acidic residues" evidence="1">
    <location>
        <begin position="59"/>
        <end position="76"/>
    </location>
</feature>
<protein>
    <submittedName>
        <fullName evidence="2">Uncharacterized protein</fullName>
    </submittedName>
</protein>
<reference evidence="2 3" key="1">
    <citation type="submission" date="2017-06" db="EMBL/GenBank/DDBJ databases">
        <title>Aedes aegypti genome working group (AGWG) sequencing and assembly.</title>
        <authorList>
            <consortium name="Aedes aegypti Genome Working Group (AGWG)"/>
            <person name="Matthews B.J."/>
        </authorList>
    </citation>
    <scope>NUCLEOTIDE SEQUENCE [LARGE SCALE GENOMIC DNA]</scope>
    <source>
        <strain evidence="2 3">LVP_AGWG</strain>
    </source>
</reference>
<keyword evidence="3" id="KW-1185">Reference proteome</keyword>
<proteinExistence type="predicted"/>
<feature type="region of interest" description="Disordered" evidence="1">
    <location>
        <begin position="1"/>
        <end position="137"/>
    </location>
</feature>
<dbReference type="EnsemblMetazoa" id="AAEL021899-RA">
    <property type="protein sequence ID" value="AAEL021899-PA"/>
    <property type="gene ID" value="AAEL021899"/>
</dbReference>
<organism evidence="2 3">
    <name type="scientific">Aedes aegypti</name>
    <name type="common">Yellowfever mosquito</name>
    <name type="synonym">Culex aegypti</name>
    <dbReference type="NCBI Taxonomy" id="7159"/>
    <lineage>
        <taxon>Eukaryota</taxon>
        <taxon>Metazoa</taxon>
        <taxon>Ecdysozoa</taxon>
        <taxon>Arthropoda</taxon>
        <taxon>Hexapoda</taxon>
        <taxon>Insecta</taxon>
        <taxon>Pterygota</taxon>
        <taxon>Neoptera</taxon>
        <taxon>Endopterygota</taxon>
        <taxon>Diptera</taxon>
        <taxon>Nematocera</taxon>
        <taxon>Culicoidea</taxon>
        <taxon>Culicidae</taxon>
        <taxon>Culicinae</taxon>
        <taxon>Aedini</taxon>
        <taxon>Aedes</taxon>
        <taxon>Stegomyia</taxon>
    </lineage>
</organism>
<feature type="compositionally biased region" description="Basic and acidic residues" evidence="1">
    <location>
        <begin position="122"/>
        <end position="137"/>
    </location>
</feature>
<reference evidence="2" key="2">
    <citation type="submission" date="2020-05" db="UniProtKB">
        <authorList>
            <consortium name="EnsemblMetazoa"/>
        </authorList>
    </citation>
    <scope>IDENTIFICATION</scope>
    <source>
        <strain evidence="2">LVP_AGWG</strain>
    </source>
</reference>
<evidence type="ECO:0000313" key="3">
    <source>
        <dbReference type="Proteomes" id="UP000008820"/>
    </source>
</evidence>
<dbReference type="Proteomes" id="UP000008820">
    <property type="component" value="Chromosome 1"/>
</dbReference>
<dbReference type="InParanoid" id="A0A6I8U0J1"/>
<evidence type="ECO:0000313" key="2">
    <source>
        <dbReference type="EnsemblMetazoa" id="AAEL021899-PA"/>
    </source>
</evidence>
<evidence type="ECO:0000256" key="1">
    <source>
        <dbReference type="SAM" id="MobiDB-lite"/>
    </source>
</evidence>